<gene>
    <name evidence="10" type="ordered locus">Metfor_2227</name>
</gene>
<dbReference type="SUPFAM" id="SSF55785">
    <property type="entry name" value="PYP-like sensor domain (PAS domain)"/>
    <property type="match status" value="2"/>
</dbReference>
<dbReference type="STRING" id="593750.Metfor_2227"/>
<feature type="domain" description="PAS" evidence="8">
    <location>
        <begin position="132"/>
        <end position="176"/>
    </location>
</feature>
<evidence type="ECO:0000313" key="10">
    <source>
        <dbReference type="EMBL" id="AGB03232.1"/>
    </source>
</evidence>
<dbReference type="OrthoDB" id="8127at2157"/>
<dbReference type="eggNOG" id="arCOG06537">
    <property type="taxonomic scope" value="Archaea"/>
</dbReference>
<evidence type="ECO:0000256" key="1">
    <source>
        <dbReference type="ARBA" id="ARBA00022553"/>
    </source>
</evidence>
<protein>
    <submittedName>
        <fullName evidence="10">PAS domain S-box</fullName>
    </submittedName>
</protein>
<feature type="domain" description="PAS" evidence="8">
    <location>
        <begin position="253"/>
        <end position="323"/>
    </location>
</feature>
<evidence type="ECO:0000259" key="8">
    <source>
        <dbReference type="PROSITE" id="PS50112"/>
    </source>
</evidence>
<keyword evidence="1 6" id="KW-0597">Phosphoprotein</keyword>
<dbReference type="PANTHER" id="PTHR48111">
    <property type="entry name" value="REGULATOR OF RPOS"/>
    <property type="match status" value="1"/>
</dbReference>
<dbReference type="CDD" id="cd17534">
    <property type="entry name" value="REC_DC-like"/>
    <property type="match status" value="1"/>
</dbReference>
<evidence type="ECO:0000259" key="9">
    <source>
        <dbReference type="PROSITE" id="PS50113"/>
    </source>
</evidence>
<dbReference type="InterPro" id="IPR000700">
    <property type="entry name" value="PAS-assoc_C"/>
</dbReference>
<proteinExistence type="predicted"/>
<dbReference type="PROSITE" id="PS50113">
    <property type="entry name" value="PAC"/>
    <property type="match status" value="1"/>
</dbReference>
<dbReference type="CDD" id="cd00130">
    <property type="entry name" value="PAS"/>
    <property type="match status" value="2"/>
</dbReference>
<dbReference type="GO" id="GO:0000156">
    <property type="term" value="F:phosphorelay response regulator activity"/>
    <property type="evidence" value="ECO:0007669"/>
    <property type="project" value="TreeGrafter"/>
</dbReference>
<evidence type="ECO:0000313" key="11">
    <source>
        <dbReference type="Proteomes" id="UP000010824"/>
    </source>
</evidence>
<feature type="domain" description="PAC" evidence="9">
    <location>
        <begin position="200"/>
        <end position="252"/>
    </location>
</feature>
<dbReference type="Gene3D" id="3.40.50.2300">
    <property type="match status" value="1"/>
</dbReference>
<evidence type="ECO:0000256" key="4">
    <source>
        <dbReference type="ARBA" id="ARBA00023125"/>
    </source>
</evidence>
<dbReference type="GO" id="GO:0000976">
    <property type="term" value="F:transcription cis-regulatory region binding"/>
    <property type="evidence" value="ECO:0007669"/>
    <property type="project" value="TreeGrafter"/>
</dbReference>
<dbReference type="Proteomes" id="UP000010824">
    <property type="component" value="Chromosome"/>
</dbReference>
<evidence type="ECO:0000256" key="5">
    <source>
        <dbReference type="ARBA" id="ARBA00023163"/>
    </source>
</evidence>
<dbReference type="InterPro" id="IPR035965">
    <property type="entry name" value="PAS-like_dom_sf"/>
</dbReference>
<reference evidence="11" key="1">
    <citation type="submission" date="2011-12" db="EMBL/GenBank/DDBJ databases">
        <title>Complete sequence of Methanoregula formicicum SMSP.</title>
        <authorList>
            <person name="Lucas S."/>
            <person name="Han J."/>
            <person name="Lapidus A."/>
            <person name="Cheng J.-F."/>
            <person name="Goodwin L."/>
            <person name="Pitluck S."/>
            <person name="Peters L."/>
            <person name="Ovchinnikova G."/>
            <person name="Teshima H."/>
            <person name="Detter J.C."/>
            <person name="Han C."/>
            <person name="Tapia R."/>
            <person name="Land M."/>
            <person name="Hauser L."/>
            <person name="Kyrpides N."/>
            <person name="Ivanova N."/>
            <person name="Pagani I."/>
            <person name="Imachi H."/>
            <person name="Tamaki H."/>
            <person name="Sekiguchi Y."/>
            <person name="Kamagata Y."/>
            <person name="Cadillo-Quiroz H."/>
            <person name="Zinder S."/>
            <person name="Liu W.-T."/>
            <person name="Woyke T."/>
        </authorList>
    </citation>
    <scope>NUCLEOTIDE SEQUENCE [LARGE SCALE GENOMIC DNA]</scope>
    <source>
        <strain evidence="11">DSM 22288 / NBRC 105244 / SMSP</strain>
    </source>
</reference>
<keyword evidence="11" id="KW-1185">Reference proteome</keyword>
<feature type="modified residue" description="4-aspartylphosphate" evidence="6">
    <location>
        <position position="55"/>
    </location>
</feature>
<dbReference type="RefSeq" id="WP_015286195.1">
    <property type="nucleotide sequence ID" value="NC_019943.1"/>
</dbReference>
<dbReference type="Gene3D" id="3.30.450.20">
    <property type="entry name" value="PAS domain"/>
    <property type="match status" value="2"/>
</dbReference>
<dbReference type="GO" id="GO:0006355">
    <property type="term" value="P:regulation of DNA-templated transcription"/>
    <property type="evidence" value="ECO:0007669"/>
    <property type="project" value="TreeGrafter"/>
</dbReference>
<dbReference type="GO" id="GO:0032993">
    <property type="term" value="C:protein-DNA complex"/>
    <property type="evidence" value="ECO:0007669"/>
    <property type="project" value="TreeGrafter"/>
</dbReference>
<dbReference type="InParanoid" id="L0HEU0"/>
<organism evidence="10 11">
    <name type="scientific">Methanoregula formicica (strain DSM 22288 / NBRC 105244 / SMSP)</name>
    <dbReference type="NCBI Taxonomy" id="593750"/>
    <lineage>
        <taxon>Archaea</taxon>
        <taxon>Methanobacteriati</taxon>
        <taxon>Methanobacteriota</taxon>
        <taxon>Stenosarchaea group</taxon>
        <taxon>Methanomicrobia</taxon>
        <taxon>Methanomicrobiales</taxon>
        <taxon>Methanoregulaceae</taxon>
        <taxon>Methanoregula</taxon>
    </lineage>
</organism>
<dbReference type="GeneID" id="25397827"/>
<dbReference type="HOGENOM" id="CLU_726861_0_0_2"/>
<evidence type="ECO:0000256" key="2">
    <source>
        <dbReference type="ARBA" id="ARBA00023012"/>
    </source>
</evidence>
<dbReference type="PANTHER" id="PTHR48111:SF1">
    <property type="entry name" value="TWO-COMPONENT RESPONSE REGULATOR ORR33"/>
    <property type="match status" value="1"/>
</dbReference>
<keyword evidence="4" id="KW-0238">DNA-binding</keyword>
<dbReference type="InterPro" id="IPR039420">
    <property type="entry name" value="WalR-like"/>
</dbReference>
<dbReference type="eggNOG" id="arCOG02348">
    <property type="taxonomic scope" value="Archaea"/>
</dbReference>
<dbReference type="AlphaFoldDB" id="L0HEU0"/>
<dbReference type="SMART" id="SM00091">
    <property type="entry name" value="PAS"/>
    <property type="match status" value="2"/>
</dbReference>
<dbReference type="PROSITE" id="PS50112">
    <property type="entry name" value="PAS"/>
    <property type="match status" value="2"/>
</dbReference>
<name>L0HEU0_METFS</name>
<dbReference type="NCBIfam" id="TIGR00229">
    <property type="entry name" value="sensory_box"/>
    <property type="match status" value="2"/>
</dbReference>
<keyword evidence="5" id="KW-0804">Transcription</keyword>
<dbReference type="GO" id="GO:0005829">
    <property type="term" value="C:cytosol"/>
    <property type="evidence" value="ECO:0007669"/>
    <property type="project" value="TreeGrafter"/>
</dbReference>
<dbReference type="SUPFAM" id="SSF52172">
    <property type="entry name" value="CheY-like"/>
    <property type="match status" value="1"/>
</dbReference>
<dbReference type="InterPro" id="IPR001789">
    <property type="entry name" value="Sig_transdc_resp-reg_receiver"/>
</dbReference>
<dbReference type="Pfam" id="PF00072">
    <property type="entry name" value="Response_reg"/>
    <property type="match status" value="1"/>
</dbReference>
<keyword evidence="3" id="KW-0805">Transcription regulation</keyword>
<dbReference type="SMART" id="SM00448">
    <property type="entry name" value="REC"/>
    <property type="match status" value="1"/>
</dbReference>
<keyword evidence="2" id="KW-0902">Two-component regulatory system</keyword>
<dbReference type="PROSITE" id="PS50110">
    <property type="entry name" value="RESPONSE_REGULATORY"/>
    <property type="match status" value="1"/>
</dbReference>
<dbReference type="InterPro" id="IPR011006">
    <property type="entry name" value="CheY-like_superfamily"/>
</dbReference>
<accession>L0HEU0</accession>
<evidence type="ECO:0000256" key="3">
    <source>
        <dbReference type="ARBA" id="ARBA00023015"/>
    </source>
</evidence>
<evidence type="ECO:0000259" key="7">
    <source>
        <dbReference type="PROSITE" id="PS50110"/>
    </source>
</evidence>
<reference evidence="10 11" key="2">
    <citation type="journal article" date="2014" name="Genome Announc.">
        <title>Complete Genome Sequence of Methanoregula formicica SMSPT, a Mesophilic Hydrogenotrophic Methanogen Isolated from a Methanogenic Upflow Anaerobic Sludge Blanket Reactor.</title>
        <authorList>
            <person name="Yamamoto K."/>
            <person name="Tamaki H."/>
            <person name="Cadillo-Quiroz H."/>
            <person name="Imachi H."/>
            <person name="Kyrpides N."/>
            <person name="Woyke T."/>
            <person name="Goodwin L."/>
            <person name="Zinder S.H."/>
            <person name="Kamagata Y."/>
            <person name="Liu W.T."/>
        </authorList>
    </citation>
    <scope>NUCLEOTIDE SEQUENCE [LARGE SCALE GENOMIC DNA]</scope>
    <source>
        <strain evidence="11">DSM 22288 / NBRC 105244 / SMSP</strain>
    </source>
</reference>
<dbReference type="KEGG" id="mfo:Metfor_2227"/>
<dbReference type="InterPro" id="IPR013656">
    <property type="entry name" value="PAS_4"/>
</dbReference>
<sequence length="367" mass="41208">MSEAKILIVEDEAVTGMDIRKSLVEMGYSVVAVATTGELAVRKAAELHPDLILMDIMLAGRMNGIEAADKIRRHCHIPVVYLTAYSDDSFLAKAKLTEPFGYILKPFRELELKTTIEMALYKYAMEHALRISEETTRVILDATDDFLFLIDPRGKFLAVNQALAKKAGRDVRDFIGTDIARLVTQGILSSRMAAWNLNTNQKEPVRFQEEFHNRWFDAAIYPVTSPEGDVVLFAISIRDITAQKTLEEQSRQNEEFFRSLIEDTSDVIAVLDRDGTLRHESPSITRYLGYDPECIVGKPFSVILTEESLPVFRQVLEEVLTTPGMVRAVNLPVKCEDGSPRILEGIISNLYGNPVIDGIVVNGWVKK</sequence>
<dbReference type="InterPro" id="IPR000014">
    <property type="entry name" value="PAS"/>
</dbReference>
<dbReference type="EMBL" id="CP003167">
    <property type="protein sequence ID" value="AGB03232.1"/>
    <property type="molecule type" value="Genomic_DNA"/>
</dbReference>
<feature type="domain" description="Response regulatory" evidence="7">
    <location>
        <begin position="5"/>
        <end position="120"/>
    </location>
</feature>
<dbReference type="Pfam" id="PF08448">
    <property type="entry name" value="PAS_4"/>
    <property type="match status" value="2"/>
</dbReference>
<evidence type="ECO:0000256" key="6">
    <source>
        <dbReference type="PROSITE-ProRule" id="PRU00169"/>
    </source>
</evidence>